<organism evidence="7 8">
    <name type="scientific">Mycobacterium asiaticum</name>
    <dbReference type="NCBI Taxonomy" id="1790"/>
    <lineage>
        <taxon>Bacteria</taxon>
        <taxon>Bacillati</taxon>
        <taxon>Actinomycetota</taxon>
        <taxon>Actinomycetes</taxon>
        <taxon>Mycobacteriales</taxon>
        <taxon>Mycobacteriaceae</taxon>
        <taxon>Mycobacterium</taxon>
    </lineage>
</organism>
<evidence type="ECO:0000256" key="2">
    <source>
        <dbReference type="ARBA" id="ARBA00022692"/>
    </source>
</evidence>
<comment type="subcellular location">
    <subcellularLocation>
        <location evidence="1">Membrane</location>
        <topology evidence="1">Multi-pass membrane protein</topology>
    </subcellularLocation>
</comment>
<dbReference type="AlphaFoldDB" id="A0A1A3NYQ8"/>
<evidence type="ECO:0000256" key="1">
    <source>
        <dbReference type="ARBA" id="ARBA00004141"/>
    </source>
</evidence>
<dbReference type="Pfam" id="PF04138">
    <property type="entry name" value="GtrA_DPMS_TM"/>
    <property type="match status" value="1"/>
</dbReference>
<dbReference type="InterPro" id="IPR007267">
    <property type="entry name" value="GtrA_DPMS_TM"/>
</dbReference>
<keyword evidence="2 5" id="KW-0812">Transmembrane</keyword>
<accession>A0A1A3NYQ8</accession>
<dbReference type="GO" id="GO:0000271">
    <property type="term" value="P:polysaccharide biosynthetic process"/>
    <property type="evidence" value="ECO:0007669"/>
    <property type="project" value="InterPro"/>
</dbReference>
<feature type="domain" description="GtrA/DPMS transmembrane" evidence="6">
    <location>
        <begin position="19"/>
        <end position="71"/>
    </location>
</feature>
<feature type="transmembrane region" description="Helical" evidence="5">
    <location>
        <begin position="115"/>
        <end position="138"/>
    </location>
</feature>
<dbReference type="GO" id="GO:0016020">
    <property type="term" value="C:membrane"/>
    <property type="evidence" value="ECO:0007669"/>
    <property type="project" value="UniProtKB-SubCell"/>
</dbReference>
<dbReference type="RefSeq" id="WP_065144779.1">
    <property type="nucleotide sequence ID" value="NZ_LZLS01000137.1"/>
</dbReference>
<feature type="transmembrane region" description="Helical" evidence="5">
    <location>
        <begin position="20"/>
        <end position="40"/>
    </location>
</feature>
<feature type="transmembrane region" description="Helical" evidence="5">
    <location>
        <begin position="84"/>
        <end position="103"/>
    </location>
</feature>
<evidence type="ECO:0000256" key="3">
    <source>
        <dbReference type="ARBA" id="ARBA00022989"/>
    </source>
</evidence>
<feature type="transmembrane region" description="Helical" evidence="5">
    <location>
        <begin position="46"/>
        <end position="64"/>
    </location>
</feature>
<gene>
    <name evidence="7" type="ORF">A5634_26260</name>
</gene>
<sequence length="162" mass="17769">MRLVGGVSGYGGMATSDKRLRYVAVALVFLALGQGLIQLFGLWLHHYTAASFLAAGIVTVPNFLANKRFVWRVGSGPNLRTQALAFWFAVMLAVSLATCFTYLVEKAMVGEPRPVQGAVVFLVQVLGFGVVWIGRYFLLDRWFSSPATYGQILERPLAHQAS</sequence>
<dbReference type="Proteomes" id="UP000093928">
    <property type="component" value="Unassembled WGS sequence"/>
</dbReference>
<proteinExistence type="predicted"/>
<evidence type="ECO:0000313" key="8">
    <source>
        <dbReference type="Proteomes" id="UP000093928"/>
    </source>
</evidence>
<dbReference type="EMBL" id="LZLS01000137">
    <property type="protein sequence ID" value="OBK25472.1"/>
    <property type="molecule type" value="Genomic_DNA"/>
</dbReference>
<protein>
    <recommendedName>
        <fullName evidence="6">GtrA/DPMS transmembrane domain-containing protein</fullName>
    </recommendedName>
</protein>
<evidence type="ECO:0000256" key="5">
    <source>
        <dbReference type="SAM" id="Phobius"/>
    </source>
</evidence>
<dbReference type="OrthoDB" id="4731091at2"/>
<comment type="caution">
    <text evidence="7">The sequence shown here is derived from an EMBL/GenBank/DDBJ whole genome shotgun (WGS) entry which is preliminary data.</text>
</comment>
<keyword evidence="4 5" id="KW-0472">Membrane</keyword>
<reference evidence="7 8" key="1">
    <citation type="submission" date="2016-06" db="EMBL/GenBank/DDBJ databases">
        <authorList>
            <person name="Kjaerup R.B."/>
            <person name="Dalgaard T.S."/>
            <person name="Juul-Madsen H.R."/>
        </authorList>
    </citation>
    <scope>NUCLEOTIDE SEQUENCE [LARGE SCALE GENOMIC DNA]</scope>
    <source>
        <strain evidence="7 8">1165133.8</strain>
    </source>
</reference>
<evidence type="ECO:0000259" key="6">
    <source>
        <dbReference type="Pfam" id="PF04138"/>
    </source>
</evidence>
<keyword evidence="3 5" id="KW-1133">Transmembrane helix</keyword>
<evidence type="ECO:0000256" key="4">
    <source>
        <dbReference type="ARBA" id="ARBA00023136"/>
    </source>
</evidence>
<name>A0A1A3NYQ8_MYCAS</name>
<evidence type="ECO:0000313" key="7">
    <source>
        <dbReference type="EMBL" id="OBK25472.1"/>
    </source>
</evidence>